<keyword evidence="1" id="KW-1133">Transmembrane helix</keyword>
<dbReference type="AlphaFoldDB" id="A0A8J4M4T8"/>
<evidence type="ECO:0000313" key="3">
    <source>
        <dbReference type="Proteomes" id="UP000677918"/>
    </source>
</evidence>
<keyword evidence="1" id="KW-0812">Transmembrane</keyword>
<sequence length="205" mass="24270">MSFIYEHEWLFFFLSEVLIWVLAVPFLILRYRYGLEQASIVLLIVILACNLFQGLLVVVDFVHTGEISFFQVVIVLFFIYAFTLGKSDFALMDQYLKKKFKPPHRVVKEASLLPYMRFRRKWMLGHTAAFLLLHSIWYAVDIGTLVPPAGLFFFQDWIRLPHQGYFEIPQLNALSYFWKVMYYVDLLFFLLLSTIWQATKPKTSV</sequence>
<feature type="transmembrane region" description="Helical" evidence="1">
    <location>
        <begin position="12"/>
        <end position="29"/>
    </location>
</feature>
<accession>A0A8J4M4T8</accession>
<dbReference type="RefSeq" id="WP_213413938.1">
    <property type="nucleotide sequence ID" value="NZ_BOVK01000072.1"/>
</dbReference>
<dbReference type="EMBL" id="BOVK01000072">
    <property type="protein sequence ID" value="GIQ71136.1"/>
    <property type="molecule type" value="Genomic_DNA"/>
</dbReference>
<keyword evidence="1" id="KW-0472">Membrane</keyword>
<protein>
    <recommendedName>
        <fullName evidence="4">Integral membrane protein</fullName>
    </recommendedName>
</protein>
<proteinExistence type="predicted"/>
<feature type="transmembrane region" description="Helical" evidence="1">
    <location>
        <begin position="122"/>
        <end position="140"/>
    </location>
</feature>
<dbReference type="Proteomes" id="UP000677918">
    <property type="component" value="Unassembled WGS sequence"/>
</dbReference>
<organism evidence="2 3">
    <name type="scientific">Xylanibacillus composti</name>
    <dbReference type="NCBI Taxonomy" id="1572762"/>
    <lineage>
        <taxon>Bacteria</taxon>
        <taxon>Bacillati</taxon>
        <taxon>Bacillota</taxon>
        <taxon>Bacilli</taxon>
        <taxon>Bacillales</taxon>
        <taxon>Paenibacillaceae</taxon>
        <taxon>Xylanibacillus</taxon>
    </lineage>
</organism>
<gene>
    <name evidence="2" type="ORF">XYCOK13_39600</name>
</gene>
<feature type="transmembrane region" description="Helical" evidence="1">
    <location>
        <begin position="41"/>
        <end position="63"/>
    </location>
</feature>
<keyword evidence="3" id="KW-1185">Reference proteome</keyword>
<evidence type="ECO:0000256" key="1">
    <source>
        <dbReference type="SAM" id="Phobius"/>
    </source>
</evidence>
<comment type="caution">
    <text evidence="2">The sequence shown here is derived from an EMBL/GenBank/DDBJ whole genome shotgun (WGS) entry which is preliminary data.</text>
</comment>
<reference evidence="2" key="1">
    <citation type="submission" date="2021-04" db="EMBL/GenBank/DDBJ databases">
        <title>Draft genome sequence of Xylanibacillus composti strain K13.</title>
        <authorList>
            <person name="Uke A."/>
            <person name="Chhe C."/>
            <person name="Baramee S."/>
            <person name="Kosugi A."/>
        </authorList>
    </citation>
    <scope>NUCLEOTIDE SEQUENCE</scope>
    <source>
        <strain evidence="2">K13</strain>
    </source>
</reference>
<feature type="transmembrane region" description="Helical" evidence="1">
    <location>
        <begin position="69"/>
        <end position="91"/>
    </location>
</feature>
<evidence type="ECO:0008006" key="4">
    <source>
        <dbReference type="Google" id="ProtNLM"/>
    </source>
</evidence>
<name>A0A8J4M4T8_9BACL</name>
<feature type="transmembrane region" description="Helical" evidence="1">
    <location>
        <begin position="180"/>
        <end position="199"/>
    </location>
</feature>
<evidence type="ECO:0000313" key="2">
    <source>
        <dbReference type="EMBL" id="GIQ71136.1"/>
    </source>
</evidence>